<gene>
    <name evidence="4" type="ORF">FOVG_18706</name>
</gene>
<dbReference type="GO" id="GO:0016491">
    <property type="term" value="F:oxidoreductase activity"/>
    <property type="evidence" value="ECO:0007669"/>
    <property type="project" value="UniProtKB-KW"/>
</dbReference>
<dbReference type="HOGENOM" id="CLU_010194_14_0_1"/>
<dbReference type="PRINTS" id="PR00080">
    <property type="entry name" value="SDRFAMILY"/>
</dbReference>
<dbReference type="SUPFAM" id="SSF51735">
    <property type="entry name" value="NAD(P)-binding Rossmann-fold domains"/>
    <property type="match status" value="1"/>
</dbReference>
<dbReference type="EMBL" id="JH651083">
    <property type="protein sequence ID" value="EXA29834.1"/>
    <property type="molecule type" value="Genomic_DNA"/>
</dbReference>
<evidence type="ECO:0000256" key="2">
    <source>
        <dbReference type="ARBA" id="ARBA00023002"/>
    </source>
</evidence>
<evidence type="ECO:0008006" key="5">
    <source>
        <dbReference type="Google" id="ProtNLM"/>
    </source>
</evidence>
<reference evidence="4" key="1">
    <citation type="submission" date="2011-10" db="EMBL/GenBank/DDBJ databases">
        <title>The Genome Sequence of Fusarium oxysporum HDV247.</title>
        <authorList>
            <consortium name="The Broad Institute Genome Sequencing Platform"/>
            <person name="Ma L.-J."/>
            <person name="Gale L.R."/>
            <person name="Schwartz D.C."/>
            <person name="Zhou S."/>
            <person name="Corby-Kistler H."/>
            <person name="Young S.K."/>
            <person name="Zeng Q."/>
            <person name="Gargeya S."/>
            <person name="Fitzgerald M."/>
            <person name="Haas B."/>
            <person name="Abouelleil A."/>
            <person name="Alvarado L."/>
            <person name="Arachchi H.M."/>
            <person name="Berlin A."/>
            <person name="Brown A."/>
            <person name="Chapman S.B."/>
            <person name="Chen Z."/>
            <person name="Dunbar C."/>
            <person name="Freedman E."/>
            <person name="Gearin G."/>
            <person name="Goldberg J."/>
            <person name="Griggs A."/>
            <person name="Gujja S."/>
            <person name="Heiman D."/>
            <person name="Howarth C."/>
            <person name="Larson L."/>
            <person name="Lui A."/>
            <person name="MacDonald P.J.P."/>
            <person name="Montmayeur A."/>
            <person name="Murphy C."/>
            <person name="Neiman D."/>
            <person name="Pearson M."/>
            <person name="Priest M."/>
            <person name="Roberts A."/>
            <person name="Saif S."/>
            <person name="Shea T."/>
            <person name="Shenoy N."/>
            <person name="Sisk P."/>
            <person name="Stolte C."/>
            <person name="Sykes S."/>
            <person name="Wortman J."/>
            <person name="Nusbaum C."/>
            <person name="Birren B."/>
        </authorList>
    </citation>
    <scope>NUCLEOTIDE SEQUENCE [LARGE SCALE GENOMIC DNA]</scope>
    <source>
        <strain evidence="4">HDV247</strain>
    </source>
</reference>
<proteinExistence type="inferred from homology"/>
<dbReference type="InterPro" id="IPR036291">
    <property type="entry name" value="NAD(P)-bd_dom_sf"/>
</dbReference>
<organism evidence="4">
    <name type="scientific">Fusarium oxysporum f. sp. pisi HDV247</name>
    <dbReference type="NCBI Taxonomy" id="1080344"/>
    <lineage>
        <taxon>Eukaryota</taxon>
        <taxon>Fungi</taxon>
        <taxon>Dikarya</taxon>
        <taxon>Ascomycota</taxon>
        <taxon>Pezizomycotina</taxon>
        <taxon>Sordariomycetes</taxon>
        <taxon>Hypocreomycetidae</taxon>
        <taxon>Hypocreales</taxon>
        <taxon>Nectriaceae</taxon>
        <taxon>Fusarium</taxon>
        <taxon>Fusarium oxysporum species complex</taxon>
    </lineage>
</organism>
<reference evidence="4" key="2">
    <citation type="submission" date="2012-05" db="EMBL/GenBank/DDBJ databases">
        <title>Annotation of the Genome Sequence of Fusarium oxysporum HDV247.</title>
        <authorList>
            <consortium name="The Broad Institute Genomics Platform"/>
            <person name="Ma L.-J."/>
            <person name="Corby-Kistler H."/>
            <person name="Broz K."/>
            <person name="Gale L.R."/>
            <person name="Jonkers W."/>
            <person name="O'Donnell K."/>
            <person name="Ploetz R."/>
            <person name="Steinberg C."/>
            <person name="Schwartz D.C."/>
            <person name="VanEtten H."/>
            <person name="Zhou S."/>
            <person name="Young S.K."/>
            <person name="Zeng Q."/>
            <person name="Gargeya S."/>
            <person name="Fitzgerald M."/>
            <person name="Abouelleil A."/>
            <person name="Alvarado L."/>
            <person name="Chapman S.B."/>
            <person name="Gainer-Dewar J."/>
            <person name="Goldberg J."/>
            <person name="Griggs A."/>
            <person name="Gujja S."/>
            <person name="Hansen M."/>
            <person name="Howarth C."/>
            <person name="Imamovic A."/>
            <person name="Ireland A."/>
            <person name="Larimer J."/>
            <person name="McCowan C."/>
            <person name="Murphy C."/>
            <person name="Pearson M."/>
            <person name="Poon T.W."/>
            <person name="Priest M."/>
            <person name="Roberts A."/>
            <person name="Saif S."/>
            <person name="Shea T."/>
            <person name="Sykes S."/>
            <person name="Wortman J."/>
            <person name="Nusbaum C."/>
            <person name="Birren B."/>
        </authorList>
    </citation>
    <scope>NUCLEOTIDE SEQUENCE</scope>
    <source>
        <strain evidence="4">HDV247</strain>
    </source>
</reference>
<evidence type="ECO:0000313" key="4">
    <source>
        <dbReference type="EMBL" id="EXA29834.1"/>
    </source>
</evidence>
<keyword evidence="2" id="KW-0560">Oxidoreductase</keyword>
<dbReference type="PANTHER" id="PTHR45024:SF2">
    <property type="entry name" value="SCP2 DOMAIN-CONTAINING PROTEIN"/>
    <property type="match status" value="1"/>
</dbReference>
<dbReference type="PANTHER" id="PTHR45024">
    <property type="entry name" value="DEHYDROGENASES, SHORT CHAIN"/>
    <property type="match status" value="1"/>
</dbReference>
<evidence type="ECO:0000256" key="3">
    <source>
        <dbReference type="RuleBase" id="RU000363"/>
    </source>
</evidence>
<dbReference type="Gene3D" id="3.40.50.720">
    <property type="entry name" value="NAD(P)-binding Rossmann-like Domain"/>
    <property type="match status" value="1"/>
</dbReference>
<dbReference type="Proteomes" id="UP000030751">
    <property type="component" value="Unassembled WGS sequence"/>
</dbReference>
<sequence length="316" mass="33930">MSDSRLNFTGQVAIITGSGRGLGREYALLLARLGASIVVNSTSASTADPTVQDIIDAGGKATSFVGSVTDRAVADGIVQAALNTYGRVDIIINNAGYGYPALFEDVSETSLWDMFHVHVGGSWNVTQAAWPYMKKQKYGRVIMITSAMMLGAATSTAYSAAKLALVGLAKSLALEGKEHGILVNTVATSGYSPGAAKAIQSDQVMEAMKKYMPAADIAPGVLWLAHQDFQATGQSFAVAGRLMTQIFLAETQGYMGSQDLEWGLEDIRDHWDEITDKTDYNIPTDAAVFGPLLFQRLSAGRSELKRDELQKGFEKR</sequence>
<dbReference type="PRINTS" id="PR00081">
    <property type="entry name" value="GDHRDH"/>
</dbReference>
<name>W9NB27_FUSOX</name>
<accession>W9NB27</accession>
<dbReference type="Pfam" id="PF00106">
    <property type="entry name" value="adh_short"/>
    <property type="match status" value="1"/>
</dbReference>
<protein>
    <recommendedName>
        <fullName evidence="5">Peroxisomal multifunctional enzyme type 2</fullName>
    </recommendedName>
</protein>
<dbReference type="InterPro" id="IPR002347">
    <property type="entry name" value="SDR_fam"/>
</dbReference>
<evidence type="ECO:0000256" key="1">
    <source>
        <dbReference type="ARBA" id="ARBA00006484"/>
    </source>
</evidence>
<dbReference type="InterPro" id="IPR051687">
    <property type="entry name" value="Peroxisomal_Beta-Oxidation"/>
</dbReference>
<dbReference type="AlphaFoldDB" id="W9NB27"/>
<comment type="similarity">
    <text evidence="1 3">Belongs to the short-chain dehydrogenases/reductases (SDR) family.</text>
</comment>
<dbReference type="OrthoDB" id="47007at2759"/>